<reference evidence="1 2" key="1">
    <citation type="submission" date="2022-10" db="EMBL/GenBank/DDBJ databases">
        <title>Defluviimonas sp. CAU 1641 isolated from mud.</title>
        <authorList>
            <person name="Kim W."/>
        </authorList>
    </citation>
    <scope>NUCLEOTIDE SEQUENCE [LARGE SCALE GENOMIC DNA]</scope>
    <source>
        <strain evidence="1 2">CAU 1641</strain>
    </source>
</reference>
<accession>A0ABT3J496</accession>
<dbReference type="Proteomes" id="UP001207582">
    <property type="component" value="Unassembled WGS sequence"/>
</dbReference>
<protein>
    <submittedName>
        <fullName evidence="1">Uncharacterized protein</fullName>
    </submittedName>
</protein>
<comment type="caution">
    <text evidence="1">The sequence shown here is derived from an EMBL/GenBank/DDBJ whole genome shotgun (WGS) entry which is preliminary data.</text>
</comment>
<evidence type="ECO:0000313" key="1">
    <source>
        <dbReference type="EMBL" id="MCW3782491.1"/>
    </source>
</evidence>
<dbReference type="EMBL" id="JAPDOG010000011">
    <property type="protein sequence ID" value="MCW3782491.1"/>
    <property type="molecule type" value="Genomic_DNA"/>
</dbReference>
<evidence type="ECO:0000313" key="2">
    <source>
        <dbReference type="Proteomes" id="UP001207582"/>
    </source>
</evidence>
<sequence length="137" mass="15390">MTIATRWNGVMSRITCHEAVNIDHLLAPLDPRARKGGKERFPEGAGRNPFLAHFRDPSTVCVGVRISEPRNDLAALAMQLTTLAMERGVEVVVLSHLDYSGLERFGFRAERICGETKDLRDACERQIVAFWNLEVII</sequence>
<gene>
    <name evidence="1" type="ORF">OM960_12945</name>
</gene>
<name>A0ABT3J496_9RHOB</name>
<dbReference type="RefSeq" id="WP_264772224.1">
    <property type="nucleotide sequence ID" value="NZ_JAPDOG010000011.1"/>
</dbReference>
<keyword evidence="2" id="KW-1185">Reference proteome</keyword>
<organism evidence="1 2">
    <name type="scientific">Defluviimonas salinarum</name>
    <dbReference type="NCBI Taxonomy" id="2992147"/>
    <lineage>
        <taxon>Bacteria</taxon>
        <taxon>Pseudomonadati</taxon>
        <taxon>Pseudomonadota</taxon>
        <taxon>Alphaproteobacteria</taxon>
        <taxon>Rhodobacterales</taxon>
        <taxon>Paracoccaceae</taxon>
        <taxon>Albidovulum</taxon>
    </lineage>
</organism>
<proteinExistence type="predicted"/>